<dbReference type="InterPro" id="IPR003773">
    <property type="entry name" value="Menaquinone_biosynth"/>
</dbReference>
<evidence type="ECO:0000256" key="1">
    <source>
        <dbReference type="ARBA" id="ARBA00004863"/>
    </source>
</evidence>
<keyword evidence="5" id="KW-1185">Reference proteome</keyword>
<dbReference type="InterPro" id="IPR030868">
    <property type="entry name" value="MqnA"/>
</dbReference>
<reference evidence="4 5" key="1">
    <citation type="submission" date="2016-09" db="EMBL/GenBank/DDBJ databases">
        <authorList>
            <person name="Capua I."/>
            <person name="De Benedictis P."/>
            <person name="Joannis T."/>
            <person name="Lombin L.H."/>
            <person name="Cattoli G."/>
        </authorList>
    </citation>
    <scope>NUCLEOTIDE SEQUENCE [LARGE SCALE GENOMIC DNA]</scope>
    <source>
        <strain evidence="4 5">A7P-90m</strain>
    </source>
</reference>
<evidence type="ECO:0000313" key="4">
    <source>
        <dbReference type="EMBL" id="SDD05644.1"/>
    </source>
</evidence>
<dbReference type="SUPFAM" id="SSF53850">
    <property type="entry name" value="Periplasmic binding protein-like II"/>
    <property type="match status" value="1"/>
</dbReference>
<dbReference type="PANTHER" id="PTHR37690">
    <property type="entry name" value="CHORISMATE DEHYDRATASE"/>
    <property type="match status" value="1"/>
</dbReference>
<gene>
    <name evidence="4" type="ORF">SAMN05216323_10775</name>
</gene>
<dbReference type="OrthoDB" id="9810112at2"/>
<dbReference type="Gene3D" id="3.40.190.10">
    <property type="entry name" value="Periplasmic binding protein-like II"/>
    <property type="match status" value="2"/>
</dbReference>
<dbReference type="GO" id="GO:0016829">
    <property type="term" value="F:lyase activity"/>
    <property type="evidence" value="ECO:0007669"/>
    <property type="project" value="UniProtKB-KW"/>
</dbReference>
<comment type="pathway">
    <text evidence="1">Quinol/quinone metabolism; menaquinone biosynthesis.</text>
</comment>
<evidence type="ECO:0000256" key="3">
    <source>
        <dbReference type="ARBA" id="ARBA00023239"/>
    </source>
</evidence>
<evidence type="ECO:0000256" key="2">
    <source>
        <dbReference type="ARBA" id="ARBA00022428"/>
    </source>
</evidence>
<dbReference type="PANTHER" id="PTHR37690:SF1">
    <property type="entry name" value="CHORISMATE DEHYDRATASE"/>
    <property type="match status" value="1"/>
</dbReference>
<dbReference type="Proteomes" id="UP000199452">
    <property type="component" value="Unassembled WGS sequence"/>
</dbReference>
<dbReference type="UniPathway" id="UPA00079"/>
<accession>A0A1G6RMS0</accession>
<dbReference type="STRING" id="1640674.SAMN05216323_10775"/>
<organism evidence="4 5">
    <name type="scientific">Williamwhitmania taraxaci</name>
    <dbReference type="NCBI Taxonomy" id="1640674"/>
    <lineage>
        <taxon>Bacteria</taxon>
        <taxon>Pseudomonadati</taxon>
        <taxon>Bacteroidota</taxon>
        <taxon>Bacteroidia</taxon>
        <taxon>Bacteroidales</taxon>
        <taxon>Williamwhitmaniaceae</taxon>
        <taxon>Williamwhitmania</taxon>
    </lineage>
</organism>
<keyword evidence="3" id="KW-0456">Lyase</keyword>
<proteinExistence type="predicted"/>
<dbReference type="EMBL" id="FMYP01000077">
    <property type="protein sequence ID" value="SDD05644.1"/>
    <property type="molecule type" value="Genomic_DNA"/>
</dbReference>
<evidence type="ECO:0000313" key="5">
    <source>
        <dbReference type="Proteomes" id="UP000199452"/>
    </source>
</evidence>
<name>A0A1G6RMS0_9BACT</name>
<protein>
    <submittedName>
        <fullName evidence="4">Predicted solute-binding protein</fullName>
    </submittedName>
</protein>
<dbReference type="Pfam" id="PF02621">
    <property type="entry name" value="VitK2_biosynth"/>
    <property type="match status" value="1"/>
</dbReference>
<dbReference type="AlphaFoldDB" id="A0A1G6RMS0"/>
<sequence length="309" mass="35580">MPQFERFFTLKNTKQVGFCYLRMANKKHPPKVYRLVLMPNIRVALPLHINTIPFVFGLQRHYIKDEIILDTMEFSDSVQQLQLNTIDVALVPIEMLSQFNSYHIVSNYCLSSQRDMQSIALALQGDISILSTIYYDPRQSVCTLLVNILAKGYWKCNPKLQPLPSNDKIHNLKIGEGILLMDSEAIDTYQKQNCLVDLCAEWKKFTGLPLVMAVWISLKPMPVAFLDKFNNALRFGTSSINQALEENILYTDFQKSKAKRQLHQGISFIFDQEKIVSMKLFQQLQANLNVPEQIQPERKPFAQVNCLTS</sequence>
<keyword evidence="2" id="KW-0474">Menaquinone biosynthesis</keyword>
<dbReference type="GO" id="GO:0009234">
    <property type="term" value="P:menaquinone biosynthetic process"/>
    <property type="evidence" value="ECO:0007669"/>
    <property type="project" value="UniProtKB-UniPathway"/>
</dbReference>